<keyword evidence="1" id="KW-0472">Membrane</keyword>
<keyword evidence="4" id="KW-1185">Reference proteome</keyword>
<dbReference type="RefSeq" id="WP_115833892.1">
    <property type="nucleotide sequence ID" value="NZ_QNUL01000035.1"/>
</dbReference>
<reference evidence="3 4" key="1">
    <citation type="submission" date="2018-07" db="EMBL/GenBank/DDBJ databases">
        <title>Dyadobacter roseus sp. nov., isolated from rose rhizosphere soil.</title>
        <authorList>
            <person name="Chen L."/>
        </authorList>
    </citation>
    <scope>NUCLEOTIDE SEQUENCE [LARGE SCALE GENOMIC DNA]</scope>
    <source>
        <strain evidence="3 4">RS19</strain>
    </source>
</reference>
<dbReference type="Pfam" id="PF05569">
    <property type="entry name" value="Peptidase_M56"/>
    <property type="match status" value="1"/>
</dbReference>
<keyword evidence="1" id="KW-1133">Transmembrane helix</keyword>
<feature type="transmembrane region" description="Helical" evidence="1">
    <location>
        <begin position="283"/>
        <end position="300"/>
    </location>
</feature>
<dbReference type="EMBL" id="QNUL01000035">
    <property type="protein sequence ID" value="REA56699.1"/>
    <property type="molecule type" value="Genomic_DNA"/>
</dbReference>
<feature type="domain" description="Peptidase M56" evidence="2">
    <location>
        <begin position="141"/>
        <end position="270"/>
    </location>
</feature>
<dbReference type="InterPro" id="IPR008756">
    <property type="entry name" value="Peptidase_M56"/>
</dbReference>
<feature type="transmembrane region" description="Helical" evidence="1">
    <location>
        <begin position="6"/>
        <end position="23"/>
    </location>
</feature>
<organism evidence="3 4">
    <name type="scientific">Dyadobacter luteus</name>
    <dbReference type="NCBI Taxonomy" id="2259619"/>
    <lineage>
        <taxon>Bacteria</taxon>
        <taxon>Pseudomonadati</taxon>
        <taxon>Bacteroidota</taxon>
        <taxon>Cytophagia</taxon>
        <taxon>Cytophagales</taxon>
        <taxon>Spirosomataceae</taxon>
        <taxon>Dyadobacter</taxon>
    </lineage>
</organism>
<dbReference type="OrthoDB" id="1522859at2"/>
<feature type="transmembrane region" description="Helical" evidence="1">
    <location>
        <begin position="35"/>
        <end position="52"/>
    </location>
</feature>
<dbReference type="AlphaFoldDB" id="A0A3D8Y3K9"/>
<comment type="caution">
    <text evidence="3">The sequence shown here is derived from an EMBL/GenBank/DDBJ whole genome shotgun (WGS) entry which is preliminary data.</text>
</comment>
<gene>
    <name evidence="3" type="ORF">DSL64_26030</name>
</gene>
<dbReference type="PANTHER" id="PTHR34978">
    <property type="entry name" value="POSSIBLE SENSOR-TRANSDUCER PROTEIN BLAR"/>
    <property type="match status" value="1"/>
</dbReference>
<dbReference type="Proteomes" id="UP000256373">
    <property type="component" value="Unassembled WGS sequence"/>
</dbReference>
<accession>A0A3D8Y3K9</accession>
<dbReference type="InterPro" id="IPR052173">
    <property type="entry name" value="Beta-lactam_resp_regulator"/>
</dbReference>
<dbReference type="PANTHER" id="PTHR34978:SF3">
    <property type="entry name" value="SLR0241 PROTEIN"/>
    <property type="match status" value="1"/>
</dbReference>
<dbReference type="CDD" id="cd07341">
    <property type="entry name" value="M56_BlaR1_MecR1_like"/>
    <property type="match status" value="1"/>
</dbReference>
<evidence type="ECO:0000313" key="4">
    <source>
        <dbReference type="Proteomes" id="UP000256373"/>
    </source>
</evidence>
<evidence type="ECO:0000259" key="2">
    <source>
        <dbReference type="Pfam" id="PF05569"/>
    </source>
</evidence>
<keyword evidence="1" id="KW-0812">Transmembrane</keyword>
<protein>
    <submittedName>
        <fullName evidence="3">Peptidase M56 BlaR1</fullName>
    </submittedName>
</protein>
<proteinExistence type="predicted"/>
<sequence length="577" mass="65062">MLFVYLIKVSFLLAILTLGYRWLVQFETFPRLNRVLLILNVVAAWVIPILPLPDWGAVQIQQEFHKTIPDIVNLAPSITPKVAEIVSNGSYEAVEATPQLYLAGIFLLIYLCGVIYMLFTFTYQAGKLFLTLRKQPVFKTEKGISLISSPAATSPYSFFRWIVYSPDKHSEQELQVILAHEITHARQLHSLDLLLSEIQRIFLWFNPFARIHQQCVQENLEYLADKAVLEGSFEKKEYQFNLLRVAIGTKNVPLTNSFTQSLLKKRIKMMNRKPSGASVSGKYALLIGTLYISSAFVAPYERNIAALLPEATSSINSIFSDDENYSNSGNTKIHETSSAIVEPKVIASGASVEEFVKTKSKWVVITGDTLFWTISPLHTWEDINLMKQDVKDFGSTLNINRIEYDPFQKYITSLAVQVESRNGSANSSHSSTEKYKPARAFSGFIVRNGEFGIGNELPPSLSRAVENDYENALSIYKENEVPYFEKQLAGQFPYHSEYSLDKAAFLDKRATSILAKDGLGATADKKLLITDALNTSKLYINTKPANREELSALSLDQIISIKIIQGEDKKYVSIRRK</sequence>
<name>A0A3D8Y3K9_9BACT</name>
<evidence type="ECO:0000313" key="3">
    <source>
        <dbReference type="EMBL" id="REA56699.1"/>
    </source>
</evidence>
<evidence type="ECO:0000256" key="1">
    <source>
        <dbReference type="SAM" id="Phobius"/>
    </source>
</evidence>
<feature type="transmembrane region" description="Helical" evidence="1">
    <location>
        <begin position="100"/>
        <end position="123"/>
    </location>
</feature>